<proteinExistence type="predicted"/>
<organism evidence="1">
    <name type="scientific">hydrothermal vent metagenome</name>
    <dbReference type="NCBI Taxonomy" id="652676"/>
    <lineage>
        <taxon>unclassified sequences</taxon>
        <taxon>metagenomes</taxon>
        <taxon>ecological metagenomes</taxon>
    </lineage>
</organism>
<sequence>MIPGLAADFSGYADDIFPSVPALSRWLGRSRRMAFPCVDVDSAACALFGLDAGQPPVAALGYLADFSEPPVGHCFRLDPVHLRADTSGLVLFAAESAGISEEEGRALFETVRPWLEKDGWTMRYAAADRWYVSNTMSVPVLVTHSLTQVAGQPISGCLPKGEGADDWLRRINELQMILHRHDVNQRRGSQGRPLVSGLWLWGGGLMPAPGKAGCSQIQTTRSVLSGLASLHGVSSVSGMTDAGSLPADEGHFLIDIDACESAAASGDVQHWCSQLEQFERDWFVPLLRALMRGTIQQLELLPLNGFRYPLRRLDLLAFWRGRLSGGLRK</sequence>
<dbReference type="AlphaFoldDB" id="A0A3B0YNL1"/>
<accession>A0A3B0YNL1</accession>
<evidence type="ECO:0008006" key="2">
    <source>
        <dbReference type="Google" id="ProtNLM"/>
    </source>
</evidence>
<evidence type="ECO:0000313" key="1">
    <source>
        <dbReference type="EMBL" id="VAW80961.1"/>
    </source>
</evidence>
<dbReference type="InterPro" id="IPR016631">
    <property type="entry name" value="Regulatory_RpfE"/>
</dbReference>
<reference evidence="1" key="1">
    <citation type="submission" date="2018-06" db="EMBL/GenBank/DDBJ databases">
        <authorList>
            <person name="Zhirakovskaya E."/>
        </authorList>
    </citation>
    <scope>NUCLEOTIDE SEQUENCE</scope>
</reference>
<dbReference type="EMBL" id="UOFM01000375">
    <property type="protein sequence ID" value="VAW80961.1"/>
    <property type="molecule type" value="Genomic_DNA"/>
</dbReference>
<dbReference type="PIRSF" id="PIRSF015283">
    <property type="entry name" value="Regulatory_RpfE"/>
    <property type="match status" value="1"/>
</dbReference>
<gene>
    <name evidence="1" type="ORF">MNBD_GAMMA14-2081</name>
</gene>
<protein>
    <recommendedName>
        <fullName evidence="2">Regulatory protein, RpfE type</fullName>
    </recommendedName>
</protein>
<name>A0A3B0YNL1_9ZZZZ</name>